<feature type="transmembrane region" description="Helical" evidence="1">
    <location>
        <begin position="12"/>
        <end position="34"/>
    </location>
</feature>
<evidence type="ECO:0000256" key="1">
    <source>
        <dbReference type="SAM" id="Phobius"/>
    </source>
</evidence>
<proteinExistence type="predicted"/>
<dbReference type="AlphaFoldDB" id="A0A1L4BUV1"/>
<gene>
    <name evidence="2" type="ORF">F7310_09760</name>
</gene>
<protein>
    <submittedName>
        <fullName evidence="2">Uncharacterized protein</fullName>
    </submittedName>
</protein>
<dbReference type="KEGG" id="frx:F7310_09760"/>
<sequence>MIVKRWDQGVSLTELLVTITVTWIVMVLIVQSFYQMREQNIRSVETLHTHTEAVEADNIFRNLIDGAYISGNATYSFWKLSSFQISSGSQINPLDYPIIYAQREPLTTGFPSDAQAGTDILVVQTIDDPQVLTTAIISGASSFTRPADGAPAITASKYMLLSSESYQNLITAASDVASGTTTINLATAINQNFPAGATLYTDYIVRIIYIAEETDNQGNVENDLVQLNYDGTGNPIRTTLLSGVSDLQIRYNIGAGWQRVTANDPDRLWYKQIRGLEFSYNLNGQNHQVIVAFGGIGDNTIPAA</sequence>
<evidence type="ECO:0000313" key="2">
    <source>
        <dbReference type="EMBL" id="API87622.1"/>
    </source>
</evidence>
<evidence type="ECO:0000313" key="3">
    <source>
        <dbReference type="Proteomes" id="UP000184222"/>
    </source>
</evidence>
<accession>A0A1L4BUV1</accession>
<keyword evidence="1" id="KW-0812">Transmembrane</keyword>
<reference evidence="2 3" key="1">
    <citation type="journal article" date="2016" name="Appl. Environ. Microbiol.">
        <title>Whole genome relationships among Francisella bacteria of diverse origin define new species and provide specific regions for detection.</title>
        <authorList>
            <person name="Challacombe J.F."/>
            <person name="Petersen J.M."/>
            <person name="Gallegos-Graves V."/>
            <person name="Hodge D."/>
            <person name="Pillai S."/>
            <person name="Kuske C.R."/>
        </authorList>
    </citation>
    <scope>NUCLEOTIDE SEQUENCE [LARGE SCALE GENOMIC DNA]</scope>
    <source>
        <strain evidence="3">TX07-7310</strain>
    </source>
</reference>
<dbReference type="RefSeq" id="WP_072713403.1">
    <property type="nucleotide sequence ID" value="NZ_CP016796.1"/>
</dbReference>
<keyword evidence="1" id="KW-1133">Transmembrane helix</keyword>
<keyword evidence="1" id="KW-0472">Membrane</keyword>
<keyword evidence="3" id="KW-1185">Reference proteome</keyword>
<dbReference type="EMBL" id="CP016796">
    <property type="protein sequence ID" value="API87622.1"/>
    <property type="molecule type" value="Genomic_DNA"/>
</dbReference>
<dbReference type="Proteomes" id="UP000184222">
    <property type="component" value="Chromosome"/>
</dbReference>
<name>A0A1L4BUV1_9GAMM</name>
<dbReference type="OrthoDB" id="5621452at2"/>
<organism evidence="2 3">
    <name type="scientific">Francisella uliginis</name>
    <dbReference type="NCBI Taxonomy" id="573570"/>
    <lineage>
        <taxon>Bacteria</taxon>
        <taxon>Pseudomonadati</taxon>
        <taxon>Pseudomonadota</taxon>
        <taxon>Gammaproteobacteria</taxon>
        <taxon>Thiotrichales</taxon>
        <taxon>Francisellaceae</taxon>
        <taxon>Francisella</taxon>
    </lineage>
</organism>
<dbReference type="STRING" id="573570.F7310_09760"/>